<dbReference type="InterPro" id="IPR053142">
    <property type="entry name" value="PchR_regulatory_protein"/>
</dbReference>
<dbReference type="PANTHER" id="PTHR47893:SF1">
    <property type="entry name" value="REGULATORY PROTEIN PCHR"/>
    <property type="match status" value="1"/>
</dbReference>
<dbReference type="InterPro" id="IPR020449">
    <property type="entry name" value="Tscrpt_reg_AraC-type_HTH"/>
</dbReference>
<proteinExistence type="predicted"/>
<dbReference type="Pfam" id="PF12833">
    <property type="entry name" value="HTH_18"/>
    <property type="match status" value="1"/>
</dbReference>
<dbReference type="Gene3D" id="1.10.10.60">
    <property type="entry name" value="Homeodomain-like"/>
    <property type="match status" value="2"/>
</dbReference>
<feature type="domain" description="HTH araC/xylS-type" evidence="4">
    <location>
        <begin position="225"/>
        <end position="323"/>
    </location>
</feature>
<dbReference type="eggNOG" id="COG2207">
    <property type="taxonomic scope" value="Bacteria"/>
</dbReference>
<dbReference type="PANTHER" id="PTHR47893">
    <property type="entry name" value="REGULATORY PROTEIN PCHR"/>
    <property type="match status" value="1"/>
</dbReference>
<dbReference type="AlphaFoldDB" id="A0A1V3U0K5"/>
<dbReference type="PRINTS" id="PR00032">
    <property type="entry name" value="HTHARAC"/>
</dbReference>
<keyword evidence="1" id="KW-0805">Transcription regulation</keyword>
<name>A0A1V3U0K5_ELIME</name>
<dbReference type="STRING" id="238.BBD35_15550"/>
<dbReference type="Proteomes" id="UP000188947">
    <property type="component" value="Unassembled WGS sequence"/>
</dbReference>
<dbReference type="PROSITE" id="PS01124">
    <property type="entry name" value="HTH_ARAC_FAMILY_2"/>
    <property type="match status" value="1"/>
</dbReference>
<dbReference type="GO" id="GO:0043565">
    <property type="term" value="F:sequence-specific DNA binding"/>
    <property type="evidence" value="ECO:0007669"/>
    <property type="project" value="InterPro"/>
</dbReference>
<dbReference type="SUPFAM" id="SSF46689">
    <property type="entry name" value="Homeodomain-like"/>
    <property type="match status" value="2"/>
</dbReference>
<dbReference type="InterPro" id="IPR018062">
    <property type="entry name" value="HTH_AraC-typ_CS"/>
</dbReference>
<evidence type="ECO:0000256" key="3">
    <source>
        <dbReference type="ARBA" id="ARBA00023163"/>
    </source>
</evidence>
<evidence type="ECO:0000259" key="4">
    <source>
        <dbReference type="PROSITE" id="PS01124"/>
    </source>
</evidence>
<dbReference type="InterPro" id="IPR009057">
    <property type="entry name" value="Homeodomain-like_sf"/>
</dbReference>
<dbReference type="PROSITE" id="PS00041">
    <property type="entry name" value="HTH_ARAC_FAMILY_1"/>
    <property type="match status" value="1"/>
</dbReference>
<comment type="caution">
    <text evidence="5">The sequence shown here is derived from an EMBL/GenBank/DDBJ whole genome shotgun (WGS) entry which is preliminary data.</text>
</comment>
<dbReference type="InterPro" id="IPR018060">
    <property type="entry name" value="HTH_AraC"/>
</dbReference>
<organism evidence="5 6">
    <name type="scientific">Elizabethkingia meningoseptica</name>
    <name type="common">Chryseobacterium meningosepticum</name>
    <dbReference type="NCBI Taxonomy" id="238"/>
    <lineage>
        <taxon>Bacteria</taxon>
        <taxon>Pseudomonadati</taxon>
        <taxon>Bacteroidota</taxon>
        <taxon>Flavobacteriia</taxon>
        <taxon>Flavobacteriales</taxon>
        <taxon>Weeksellaceae</taxon>
        <taxon>Elizabethkingia</taxon>
    </lineage>
</organism>
<evidence type="ECO:0000256" key="2">
    <source>
        <dbReference type="ARBA" id="ARBA00023125"/>
    </source>
</evidence>
<dbReference type="RefSeq" id="WP_069214657.1">
    <property type="nucleotide sequence ID" value="NZ_CP016378.1"/>
</dbReference>
<dbReference type="SMART" id="SM00342">
    <property type="entry name" value="HTH_ARAC"/>
    <property type="match status" value="1"/>
</dbReference>
<sequence length="326" mass="38190">MKIQMLHHNDLPDLVIKRELNSSETALQENISYLHYHSVQGYYKEIAFEGVHISYGDLHLQQPVLIHFEAEDESVELHFALKGNSKANIKGAQEQIAFTSYQHNIIYANHVKGQFLWDKGNFQIFEINFQPSFFKKYLPDDSKLFEHFKTMMDKGNTQLMLPQHPVMTPDMLNAIREIIDCKRSGIYKKMFVEARIIELLLLQLEQAGTPEQKEQLSKTDIEKMYAVRDFIEQHLAEHHSLIELAHRFGTNEYTLKKGFKEVFNTTVFNYWNDLKMQNAKKLITEEALHINEIALNLGYKNPRHFSTAFKKHFGQTPTGLKNMMKR</sequence>
<dbReference type="EMBL" id="MPOG01000008">
    <property type="protein sequence ID" value="OOH96016.1"/>
    <property type="molecule type" value="Genomic_DNA"/>
</dbReference>
<accession>A0A1V3U0K5</accession>
<evidence type="ECO:0000256" key="1">
    <source>
        <dbReference type="ARBA" id="ARBA00023015"/>
    </source>
</evidence>
<gene>
    <name evidence="5" type="ORF">BMF97_06560</name>
</gene>
<protein>
    <submittedName>
        <fullName evidence="5">AraC family transcriptional regulator</fullName>
    </submittedName>
</protein>
<keyword evidence="3" id="KW-0804">Transcription</keyword>
<keyword evidence="6" id="KW-1185">Reference proteome</keyword>
<evidence type="ECO:0000313" key="6">
    <source>
        <dbReference type="Proteomes" id="UP000188947"/>
    </source>
</evidence>
<dbReference type="OrthoDB" id="799767at2"/>
<reference evidence="5 6" key="1">
    <citation type="submission" date="2016-11" db="EMBL/GenBank/DDBJ databases">
        <title>Genome sequence and comparative genomic analysis of clinical strain Elizabethkingia meningoseptica 61421 PRCM.</title>
        <authorList>
            <person name="Wang M."/>
            <person name="Hu S."/>
            <person name="Cao L."/>
            <person name="Jiang T."/>
            <person name="Zhou Y."/>
            <person name="Ming D."/>
        </authorList>
    </citation>
    <scope>NUCLEOTIDE SEQUENCE [LARGE SCALE GENOMIC DNA]</scope>
    <source>
        <strain evidence="5 6">61421 PRCM</strain>
    </source>
</reference>
<dbReference type="GO" id="GO:0003700">
    <property type="term" value="F:DNA-binding transcription factor activity"/>
    <property type="evidence" value="ECO:0007669"/>
    <property type="project" value="InterPro"/>
</dbReference>
<evidence type="ECO:0000313" key="5">
    <source>
        <dbReference type="EMBL" id="OOH96016.1"/>
    </source>
</evidence>
<keyword evidence="2" id="KW-0238">DNA-binding</keyword>